<feature type="non-terminal residue" evidence="1">
    <location>
        <position position="1"/>
    </location>
</feature>
<organism evidence="1 2">
    <name type="scientific">Trifolium medium</name>
    <dbReference type="NCBI Taxonomy" id="97028"/>
    <lineage>
        <taxon>Eukaryota</taxon>
        <taxon>Viridiplantae</taxon>
        <taxon>Streptophyta</taxon>
        <taxon>Embryophyta</taxon>
        <taxon>Tracheophyta</taxon>
        <taxon>Spermatophyta</taxon>
        <taxon>Magnoliopsida</taxon>
        <taxon>eudicotyledons</taxon>
        <taxon>Gunneridae</taxon>
        <taxon>Pentapetalae</taxon>
        <taxon>rosids</taxon>
        <taxon>fabids</taxon>
        <taxon>Fabales</taxon>
        <taxon>Fabaceae</taxon>
        <taxon>Papilionoideae</taxon>
        <taxon>50 kb inversion clade</taxon>
        <taxon>NPAAA clade</taxon>
        <taxon>Hologalegina</taxon>
        <taxon>IRL clade</taxon>
        <taxon>Trifolieae</taxon>
        <taxon>Trifolium</taxon>
    </lineage>
</organism>
<evidence type="ECO:0000313" key="1">
    <source>
        <dbReference type="EMBL" id="MCI89023.1"/>
    </source>
</evidence>
<evidence type="ECO:0000313" key="2">
    <source>
        <dbReference type="Proteomes" id="UP000265520"/>
    </source>
</evidence>
<dbReference type="EMBL" id="LXQA011208217">
    <property type="protein sequence ID" value="MCI89023.1"/>
    <property type="molecule type" value="Genomic_DNA"/>
</dbReference>
<protein>
    <submittedName>
        <fullName evidence="1">Non-LTR retrotransposon transposase</fullName>
    </submittedName>
</protein>
<comment type="caution">
    <text evidence="1">The sequence shown here is derived from an EMBL/GenBank/DDBJ whole genome shotgun (WGS) entry which is preliminary data.</text>
</comment>
<dbReference type="AlphaFoldDB" id="A0A392VNF2"/>
<proteinExistence type="predicted"/>
<reference evidence="1 2" key="1">
    <citation type="journal article" date="2018" name="Front. Plant Sci.">
        <title>Red Clover (Trifolium pratense) and Zigzag Clover (T. medium) - A Picture of Genomic Similarities and Differences.</title>
        <authorList>
            <person name="Dluhosova J."/>
            <person name="Istvanek J."/>
            <person name="Nedelnik J."/>
            <person name="Repkova J."/>
        </authorList>
    </citation>
    <scope>NUCLEOTIDE SEQUENCE [LARGE SCALE GENOMIC DNA]</scope>
    <source>
        <strain evidence="2">cv. 10/8</strain>
        <tissue evidence="1">Leaf</tissue>
    </source>
</reference>
<keyword evidence="2" id="KW-1185">Reference proteome</keyword>
<accession>A0A392VNF2</accession>
<name>A0A392VNF2_9FABA</name>
<sequence length="61" mass="6823">REFNTALLGKWCWRLLVDRDELWYRVLAARYSEVAGRLVVGGQRGSSKIRDGENADGGGVV</sequence>
<dbReference type="Proteomes" id="UP000265520">
    <property type="component" value="Unassembled WGS sequence"/>
</dbReference>